<keyword evidence="2" id="KW-1185">Reference proteome</keyword>
<name>A0ABQ7GN09_DUNSA</name>
<evidence type="ECO:0008006" key="3">
    <source>
        <dbReference type="Google" id="ProtNLM"/>
    </source>
</evidence>
<sequence length="164" mass="18616">MQCHRLSFVNGRGGSRAYSNTTRRDSRRWSVRAASQRSSHGRARELVDKAVALYEEVWTKGRVLMLDSIMAEDHIQADMVWQPERRASGGRRGIKRGILAYRYEKQVLDGVRDPSCISRLDFDAEGRIMRSNVYRQAPADEAAYFLSRGISPASPKTKTNQQGP</sequence>
<gene>
    <name evidence="1" type="ORF">DUNSADRAFT_6564</name>
</gene>
<organism evidence="1 2">
    <name type="scientific">Dunaliella salina</name>
    <name type="common">Green alga</name>
    <name type="synonym">Protococcus salinus</name>
    <dbReference type="NCBI Taxonomy" id="3046"/>
    <lineage>
        <taxon>Eukaryota</taxon>
        <taxon>Viridiplantae</taxon>
        <taxon>Chlorophyta</taxon>
        <taxon>core chlorophytes</taxon>
        <taxon>Chlorophyceae</taxon>
        <taxon>CS clade</taxon>
        <taxon>Chlamydomonadales</taxon>
        <taxon>Dunaliellaceae</taxon>
        <taxon>Dunaliella</taxon>
    </lineage>
</organism>
<dbReference type="EMBL" id="MU069679">
    <property type="protein sequence ID" value="KAF5835994.1"/>
    <property type="molecule type" value="Genomic_DNA"/>
</dbReference>
<reference evidence="1" key="1">
    <citation type="submission" date="2017-08" db="EMBL/GenBank/DDBJ databases">
        <authorList>
            <person name="Polle J.E."/>
            <person name="Barry K."/>
            <person name="Cushman J."/>
            <person name="Schmutz J."/>
            <person name="Tran D."/>
            <person name="Hathwaick L.T."/>
            <person name="Yim W.C."/>
            <person name="Jenkins J."/>
            <person name="Mckie-Krisberg Z.M."/>
            <person name="Prochnik S."/>
            <person name="Lindquist E."/>
            <person name="Dockter R.B."/>
            <person name="Adam C."/>
            <person name="Molina H."/>
            <person name="Bunkerborg J."/>
            <person name="Jin E."/>
            <person name="Buchheim M."/>
            <person name="Magnuson J."/>
        </authorList>
    </citation>
    <scope>NUCLEOTIDE SEQUENCE</scope>
    <source>
        <strain evidence="1">CCAP 19/18</strain>
    </source>
</reference>
<accession>A0ABQ7GN09</accession>
<proteinExistence type="predicted"/>
<dbReference type="Proteomes" id="UP000815325">
    <property type="component" value="Unassembled WGS sequence"/>
</dbReference>
<protein>
    <recommendedName>
        <fullName evidence="3">Nuclear transport factor 2 family protein</fullName>
    </recommendedName>
</protein>
<comment type="caution">
    <text evidence="1">The sequence shown here is derived from an EMBL/GenBank/DDBJ whole genome shotgun (WGS) entry which is preliminary data.</text>
</comment>
<evidence type="ECO:0000313" key="2">
    <source>
        <dbReference type="Proteomes" id="UP000815325"/>
    </source>
</evidence>
<evidence type="ECO:0000313" key="1">
    <source>
        <dbReference type="EMBL" id="KAF5835994.1"/>
    </source>
</evidence>